<dbReference type="CDD" id="cd00164">
    <property type="entry name" value="S1_like"/>
    <property type="match status" value="1"/>
</dbReference>
<keyword evidence="1" id="KW-0687">Ribonucleoprotein</keyword>
<protein>
    <submittedName>
        <fullName evidence="1">30S ribosomal protein s1</fullName>
    </submittedName>
</protein>
<dbReference type="GO" id="GO:0005840">
    <property type="term" value="C:ribosome"/>
    <property type="evidence" value="ECO:0007669"/>
    <property type="project" value="UniProtKB-KW"/>
</dbReference>
<keyword evidence="2" id="KW-1185">Reference proteome</keyword>
<evidence type="ECO:0000313" key="1">
    <source>
        <dbReference type="EMBL" id="VEU70268.1"/>
    </source>
</evidence>
<proteinExistence type="predicted"/>
<sequence length="120" mass="14134">MEYKNRDIVVGKVLQVGKKFAVLETKDAARFLIYRNEISDFHKHKATDILFPNDIVNFVVLSFNNSKRQGVGSFKLNHPNYMYSPFVYKLKETRSGFRNLLNYTMGSVKEMQKENEYKKK</sequence>
<dbReference type="Proteomes" id="UP000290815">
    <property type="component" value="Chromosome"/>
</dbReference>
<dbReference type="RefSeq" id="WP_027333836.1">
    <property type="nucleotide sequence ID" value="NZ_LR215024.1"/>
</dbReference>
<reference evidence="1 2" key="1">
    <citation type="submission" date="2019-01" db="EMBL/GenBank/DDBJ databases">
        <authorList>
            <consortium name="Pathogen Informatics"/>
        </authorList>
    </citation>
    <scope>NUCLEOTIDE SEQUENCE [LARGE SCALE GENOMIC DNA]</scope>
    <source>
        <strain evidence="1 2">NCTC10194</strain>
    </source>
</reference>
<dbReference type="Gene3D" id="2.40.50.140">
    <property type="entry name" value="Nucleic acid-binding proteins"/>
    <property type="match status" value="1"/>
</dbReference>
<organism evidence="1 2">
    <name type="scientific">Mycoplasmopsis glycophila</name>
    <dbReference type="NCBI Taxonomy" id="171285"/>
    <lineage>
        <taxon>Bacteria</taxon>
        <taxon>Bacillati</taxon>
        <taxon>Mycoplasmatota</taxon>
        <taxon>Mycoplasmoidales</taxon>
        <taxon>Metamycoplasmataceae</taxon>
        <taxon>Mycoplasmopsis</taxon>
    </lineage>
</organism>
<dbReference type="KEGG" id="mgly:NCTC10194_00272"/>
<dbReference type="AlphaFoldDB" id="A0A449AUU9"/>
<dbReference type="EMBL" id="LR215024">
    <property type="protein sequence ID" value="VEU70268.1"/>
    <property type="molecule type" value="Genomic_DNA"/>
</dbReference>
<dbReference type="SUPFAM" id="SSF50249">
    <property type="entry name" value="Nucleic acid-binding proteins"/>
    <property type="match status" value="1"/>
</dbReference>
<keyword evidence="1" id="KW-0689">Ribosomal protein</keyword>
<accession>A0A449AUU9</accession>
<evidence type="ECO:0000313" key="2">
    <source>
        <dbReference type="Proteomes" id="UP000290815"/>
    </source>
</evidence>
<name>A0A449AUU9_9BACT</name>
<dbReference type="InterPro" id="IPR012340">
    <property type="entry name" value="NA-bd_OB-fold"/>
</dbReference>
<gene>
    <name evidence="1" type="primary">rpsA</name>
    <name evidence="1" type="ORF">NCTC10194_00272</name>
</gene>